<evidence type="ECO:0000313" key="1">
    <source>
        <dbReference type="EMBL" id="KAK3790623.1"/>
    </source>
</evidence>
<sequence length="73" mass="7979">MIDGKVCHLIVIEEQGTTRSQASSNALHTKNAIVLVESFSDMMDGDDAKVYVNNAADGKWNIGPKLKMQNNQS</sequence>
<keyword evidence="2" id="KW-1185">Reference proteome</keyword>
<proteinExistence type="predicted"/>
<accession>A0AAE1AMW9</accession>
<organism evidence="1 2">
    <name type="scientific">Elysia crispata</name>
    <name type="common">lettuce slug</name>
    <dbReference type="NCBI Taxonomy" id="231223"/>
    <lineage>
        <taxon>Eukaryota</taxon>
        <taxon>Metazoa</taxon>
        <taxon>Spiralia</taxon>
        <taxon>Lophotrochozoa</taxon>
        <taxon>Mollusca</taxon>
        <taxon>Gastropoda</taxon>
        <taxon>Heterobranchia</taxon>
        <taxon>Euthyneura</taxon>
        <taxon>Panpulmonata</taxon>
        <taxon>Sacoglossa</taxon>
        <taxon>Placobranchoidea</taxon>
        <taxon>Plakobranchidae</taxon>
        <taxon>Elysia</taxon>
    </lineage>
</organism>
<reference evidence="1" key="1">
    <citation type="journal article" date="2023" name="G3 (Bethesda)">
        <title>A reference genome for the long-term kleptoplast-retaining sea slug Elysia crispata morphotype clarki.</title>
        <authorList>
            <person name="Eastman K.E."/>
            <person name="Pendleton A.L."/>
            <person name="Shaikh M.A."/>
            <person name="Suttiyut T."/>
            <person name="Ogas R."/>
            <person name="Tomko P."/>
            <person name="Gavelis G."/>
            <person name="Widhalm J.R."/>
            <person name="Wisecaver J.H."/>
        </authorList>
    </citation>
    <scope>NUCLEOTIDE SEQUENCE</scope>
    <source>
        <strain evidence="1">ECLA1</strain>
    </source>
</reference>
<evidence type="ECO:0000313" key="2">
    <source>
        <dbReference type="Proteomes" id="UP001283361"/>
    </source>
</evidence>
<gene>
    <name evidence="1" type="ORF">RRG08_044458</name>
</gene>
<dbReference type="AlphaFoldDB" id="A0AAE1AMW9"/>
<dbReference type="Proteomes" id="UP001283361">
    <property type="component" value="Unassembled WGS sequence"/>
</dbReference>
<name>A0AAE1AMW9_9GAST</name>
<comment type="caution">
    <text evidence="1">The sequence shown here is derived from an EMBL/GenBank/DDBJ whole genome shotgun (WGS) entry which is preliminary data.</text>
</comment>
<dbReference type="EMBL" id="JAWDGP010001528">
    <property type="protein sequence ID" value="KAK3790623.1"/>
    <property type="molecule type" value="Genomic_DNA"/>
</dbReference>
<protein>
    <submittedName>
        <fullName evidence="1">Uncharacterized protein</fullName>
    </submittedName>
</protein>